<dbReference type="Proteomes" id="UP000252884">
    <property type="component" value="Unassembled WGS sequence"/>
</dbReference>
<dbReference type="RefSeq" id="WP_114471261.1">
    <property type="nucleotide sequence ID" value="NZ_QPJK01000010.1"/>
</dbReference>
<dbReference type="EMBL" id="QPJK01000010">
    <property type="protein sequence ID" value="RCW66750.1"/>
    <property type="molecule type" value="Genomic_DNA"/>
</dbReference>
<evidence type="ECO:0000313" key="1">
    <source>
        <dbReference type="EMBL" id="RCW66750.1"/>
    </source>
</evidence>
<sequence>MQRVAPAPNLMIATLWADMLRRDGISATVQRAYASGIAGQIPPDQALPEIWVEDDHHLARALAMLDQLQHPPERRWACPGCAEVVEGPFEQCWNCGTLREAAGPAS</sequence>
<organism evidence="1 2">
    <name type="scientific">Pseudorhodoferax soli</name>
    <dbReference type="NCBI Taxonomy" id="545864"/>
    <lineage>
        <taxon>Bacteria</taxon>
        <taxon>Pseudomonadati</taxon>
        <taxon>Pseudomonadota</taxon>
        <taxon>Betaproteobacteria</taxon>
        <taxon>Burkholderiales</taxon>
        <taxon>Comamonadaceae</taxon>
    </lineage>
</organism>
<evidence type="ECO:0000313" key="2">
    <source>
        <dbReference type="Proteomes" id="UP000252884"/>
    </source>
</evidence>
<comment type="caution">
    <text evidence="1">The sequence shown here is derived from an EMBL/GenBank/DDBJ whole genome shotgun (WGS) entry which is preliminary data.</text>
</comment>
<evidence type="ECO:0008006" key="3">
    <source>
        <dbReference type="Google" id="ProtNLM"/>
    </source>
</evidence>
<accession>A0A368XFK3</accession>
<name>A0A368XFK3_9BURK</name>
<protein>
    <recommendedName>
        <fullName evidence="3">Signal transducing protein</fullName>
    </recommendedName>
</protein>
<proteinExistence type="predicted"/>
<dbReference type="OrthoDB" id="9814654at2"/>
<reference evidence="1 2" key="1">
    <citation type="submission" date="2018-07" db="EMBL/GenBank/DDBJ databases">
        <title>Genomic Encyclopedia of Type Strains, Phase IV (KMG-IV): sequencing the most valuable type-strain genomes for metagenomic binning, comparative biology and taxonomic classification.</title>
        <authorList>
            <person name="Goeker M."/>
        </authorList>
    </citation>
    <scope>NUCLEOTIDE SEQUENCE [LARGE SCALE GENOMIC DNA]</scope>
    <source>
        <strain evidence="1 2">DSM 21634</strain>
    </source>
</reference>
<dbReference type="AlphaFoldDB" id="A0A368XFK3"/>
<keyword evidence="2" id="KW-1185">Reference proteome</keyword>
<gene>
    <name evidence="1" type="ORF">DES41_110115</name>
</gene>